<name>A0AAV3ZZV7_9GAST</name>
<sequence length="134" mass="14565">MATKPERPLIPVTNCPKPSVEATRMSKILGAQKGGTASTTVLTATVHYRPRMSPALSQYGSGLGRKINLVRSPSLNFIPLSSAPMTTSARDAHTAKNKTIMKSKVRTTTRASFSHNQAGSGWKELRTALRMSYY</sequence>
<organism evidence="1 2">
    <name type="scientific">Plakobranchus ocellatus</name>
    <dbReference type="NCBI Taxonomy" id="259542"/>
    <lineage>
        <taxon>Eukaryota</taxon>
        <taxon>Metazoa</taxon>
        <taxon>Spiralia</taxon>
        <taxon>Lophotrochozoa</taxon>
        <taxon>Mollusca</taxon>
        <taxon>Gastropoda</taxon>
        <taxon>Heterobranchia</taxon>
        <taxon>Euthyneura</taxon>
        <taxon>Panpulmonata</taxon>
        <taxon>Sacoglossa</taxon>
        <taxon>Placobranchoidea</taxon>
        <taxon>Plakobranchidae</taxon>
        <taxon>Plakobranchus</taxon>
    </lineage>
</organism>
<dbReference type="Proteomes" id="UP000735302">
    <property type="component" value="Unassembled WGS sequence"/>
</dbReference>
<proteinExistence type="predicted"/>
<accession>A0AAV3ZZV7</accession>
<dbReference type="EMBL" id="BLXT01003003">
    <property type="protein sequence ID" value="GFN99473.1"/>
    <property type="molecule type" value="Genomic_DNA"/>
</dbReference>
<evidence type="ECO:0000313" key="2">
    <source>
        <dbReference type="Proteomes" id="UP000735302"/>
    </source>
</evidence>
<gene>
    <name evidence="1" type="ORF">PoB_002597900</name>
</gene>
<evidence type="ECO:0000313" key="1">
    <source>
        <dbReference type="EMBL" id="GFN99473.1"/>
    </source>
</evidence>
<protein>
    <submittedName>
        <fullName evidence="1">Uncharacterized protein</fullName>
    </submittedName>
</protein>
<dbReference type="AlphaFoldDB" id="A0AAV3ZZV7"/>
<reference evidence="1 2" key="1">
    <citation type="journal article" date="2021" name="Elife">
        <title>Chloroplast acquisition without the gene transfer in kleptoplastic sea slugs, Plakobranchus ocellatus.</title>
        <authorList>
            <person name="Maeda T."/>
            <person name="Takahashi S."/>
            <person name="Yoshida T."/>
            <person name="Shimamura S."/>
            <person name="Takaki Y."/>
            <person name="Nagai Y."/>
            <person name="Toyoda A."/>
            <person name="Suzuki Y."/>
            <person name="Arimoto A."/>
            <person name="Ishii H."/>
            <person name="Satoh N."/>
            <person name="Nishiyama T."/>
            <person name="Hasebe M."/>
            <person name="Maruyama T."/>
            <person name="Minagawa J."/>
            <person name="Obokata J."/>
            <person name="Shigenobu S."/>
        </authorList>
    </citation>
    <scope>NUCLEOTIDE SEQUENCE [LARGE SCALE GENOMIC DNA]</scope>
</reference>
<keyword evidence="2" id="KW-1185">Reference proteome</keyword>
<comment type="caution">
    <text evidence="1">The sequence shown here is derived from an EMBL/GenBank/DDBJ whole genome shotgun (WGS) entry which is preliminary data.</text>
</comment>